<evidence type="ECO:0000259" key="2">
    <source>
        <dbReference type="Pfam" id="PF01789"/>
    </source>
</evidence>
<dbReference type="Proteomes" id="UP001234989">
    <property type="component" value="Chromosome 12"/>
</dbReference>
<dbReference type="InterPro" id="IPR016123">
    <property type="entry name" value="Mog1/PsbP_a/b/a-sand"/>
</dbReference>
<dbReference type="GO" id="GO:0019898">
    <property type="term" value="C:extrinsic component of membrane"/>
    <property type="evidence" value="ECO:0007669"/>
    <property type="project" value="InterPro"/>
</dbReference>
<dbReference type="Gene3D" id="3.40.1000.10">
    <property type="entry name" value="Mog1/PsbP, alpha/beta/alpha sandwich"/>
    <property type="match status" value="1"/>
</dbReference>
<dbReference type="EMBL" id="CP133623">
    <property type="protein sequence ID" value="WMV56925.1"/>
    <property type="molecule type" value="Genomic_DNA"/>
</dbReference>
<organism evidence="3 4">
    <name type="scientific">Solanum verrucosum</name>
    <dbReference type="NCBI Taxonomy" id="315347"/>
    <lineage>
        <taxon>Eukaryota</taxon>
        <taxon>Viridiplantae</taxon>
        <taxon>Streptophyta</taxon>
        <taxon>Embryophyta</taxon>
        <taxon>Tracheophyta</taxon>
        <taxon>Spermatophyta</taxon>
        <taxon>Magnoliopsida</taxon>
        <taxon>eudicotyledons</taxon>
        <taxon>Gunneridae</taxon>
        <taxon>Pentapetalae</taxon>
        <taxon>asterids</taxon>
        <taxon>lamiids</taxon>
        <taxon>Solanales</taxon>
        <taxon>Solanaceae</taxon>
        <taxon>Solanoideae</taxon>
        <taxon>Solaneae</taxon>
        <taxon>Solanum</taxon>
    </lineage>
</organism>
<dbReference type="GO" id="GO:0009654">
    <property type="term" value="C:photosystem II oxygen evolving complex"/>
    <property type="evidence" value="ECO:0007669"/>
    <property type="project" value="InterPro"/>
</dbReference>
<sequence length="286" mass="31569">MVTLSSSSPSLNYYQYQAILRLPRVPSISSNLLKGPKRNGNSVIFCYNNTVPDSRTGEQVKGECVTKRRELLLQAGSVALSLSAFTSIALAENDVPEDFRVYSDDVNKFKIMIPSVALTVNSVRKLRTENEKKMMVTNEELLADWQIGAGEGDGVRSLLAFYPPEASNSNVSIVITSLGADFTKLESFGKVDAFAENLVSGLDRSWQRPPGVKAKLIDSKASKGLYYIEYTLQNPGESLRHLFSVLGIADNGIYNRLYTLTGQFVDEEAEKYGAKIQKAVSSFRLI</sequence>
<name>A0AAF0V336_SOLVR</name>
<dbReference type="InterPro" id="IPR002683">
    <property type="entry name" value="PsbP_C"/>
</dbReference>
<dbReference type="GO" id="GO:0015979">
    <property type="term" value="P:photosynthesis"/>
    <property type="evidence" value="ECO:0007669"/>
    <property type="project" value="InterPro"/>
</dbReference>
<evidence type="ECO:0000313" key="4">
    <source>
        <dbReference type="Proteomes" id="UP001234989"/>
    </source>
</evidence>
<gene>
    <name evidence="3" type="ORF">MTR67_050310</name>
</gene>
<dbReference type="GO" id="GO:0009535">
    <property type="term" value="C:chloroplast thylakoid membrane"/>
    <property type="evidence" value="ECO:0007669"/>
    <property type="project" value="UniProtKB-SubCell"/>
</dbReference>
<reference evidence="3" key="1">
    <citation type="submission" date="2023-08" db="EMBL/GenBank/DDBJ databases">
        <title>A de novo genome assembly of Solanum verrucosum Schlechtendal, a Mexican diploid species geographically isolated from the other diploid A-genome species in potato relatives.</title>
        <authorList>
            <person name="Hosaka K."/>
        </authorList>
    </citation>
    <scope>NUCLEOTIDE SEQUENCE</scope>
    <source>
        <tissue evidence="3">Young leaves</tissue>
    </source>
</reference>
<dbReference type="AlphaFoldDB" id="A0AAF0V336"/>
<keyword evidence="4" id="KW-1185">Reference proteome</keyword>
<feature type="domain" description="PsbP C-terminal" evidence="2">
    <location>
        <begin position="98"/>
        <end position="284"/>
    </location>
</feature>
<protein>
    <recommendedName>
        <fullName evidence="2">PsbP C-terminal domain-containing protein</fullName>
    </recommendedName>
</protein>
<comment type="subcellular location">
    <subcellularLocation>
        <location evidence="1">Plastid</location>
        <location evidence="1">Chloroplast thylakoid membrane</location>
    </subcellularLocation>
</comment>
<dbReference type="PANTHER" id="PTHR31407">
    <property type="match status" value="1"/>
</dbReference>
<accession>A0AAF0V336</accession>
<evidence type="ECO:0000256" key="1">
    <source>
        <dbReference type="ARBA" id="ARBA00004334"/>
    </source>
</evidence>
<dbReference type="Pfam" id="PF01789">
    <property type="entry name" value="PsbP"/>
    <property type="match status" value="1"/>
</dbReference>
<evidence type="ECO:0000313" key="3">
    <source>
        <dbReference type="EMBL" id="WMV56925.1"/>
    </source>
</evidence>
<dbReference type="PANTHER" id="PTHR31407:SF17">
    <property type="entry name" value="PSBP DOMAIN-CONTAINING PROTEIN 3, CHLOROPLASTIC"/>
    <property type="match status" value="1"/>
</dbReference>
<proteinExistence type="predicted"/>
<dbReference type="GO" id="GO:0005509">
    <property type="term" value="F:calcium ion binding"/>
    <property type="evidence" value="ECO:0007669"/>
    <property type="project" value="InterPro"/>
</dbReference>
<dbReference type="SUPFAM" id="SSF55724">
    <property type="entry name" value="Mog1p/PsbP-like"/>
    <property type="match status" value="1"/>
</dbReference>